<evidence type="ECO:0000313" key="3">
    <source>
        <dbReference type="Proteomes" id="UP000199371"/>
    </source>
</evidence>
<dbReference type="SUPFAM" id="SSF54523">
    <property type="entry name" value="Pili subunits"/>
    <property type="match status" value="1"/>
</dbReference>
<keyword evidence="1" id="KW-0472">Membrane</keyword>
<accession>A0A1H6NDU7</accession>
<dbReference type="PROSITE" id="PS00409">
    <property type="entry name" value="PROKAR_NTER_METHYL"/>
    <property type="match status" value="1"/>
</dbReference>
<name>A0A1H6NDU7_9GAMM</name>
<dbReference type="NCBIfam" id="TIGR02532">
    <property type="entry name" value="IV_pilin_GFxxxE"/>
    <property type="match status" value="1"/>
</dbReference>
<dbReference type="InterPro" id="IPR012902">
    <property type="entry name" value="N_methyl_site"/>
</dbReference>
<keyword evidence="1" id="KW-0812">Transmembrane</keyword>
<dbReference type="AlphaFoldDB" id="A0A1H6NDU7"/>
<proteinExistence type="predicted"/>
<dbReference type="STRING" id="173990.SAMN05660691_03799"/>
<protein>
    <submittedName>
        <fullName evidence="2">MSHA biogenesis protein MshO</fullName>
    </submittedName>
</protein>
<dbReference type="EMBL" id="FNXF01000021">
    <property type="protein sequence ID" value="SEI11296.1"/>
    <property type="molecule type" value="Genomic_DNA"/>
</dbReference>
<sequence>MRNAGFTLIELVITMVVLAILALGITSYIGLGARMYTDAAEREQVLGQSRFVAERMVRELRNAVPNSVVFSSTSNCLQFRPILYSGIYTNAPFEQNGTSMTVISPDLRAVSPRTYATASRPQLMVYPTSAENPGGAVQLNNISTVDSATARFTLNFANFRFTRQSPEQRFYIADAIVQYCLVGAGSGRFNIMRNNVLMAEGLRESQVFRVTDAVLTRNSVVNIFLQFGYGGNADMFFNYEVHIPNVP</sequence>
<keyword evidence="1" id="KW-1133">Transmembrane helix</keyword>
<dbReference type="Proteomes" id="UP000199371">
    <property type="component" value="Unassembled WGS sequence"/>
</dbReference>
<evidence type="ECO:0000256" key="1">
    <source>
        <dbReference type="SAM" id="Phobius"/>
    </source>
</evidence>
<keyword evidence="3" id="KW-1185">Reference proteome</keyword>
<dbReference type="RefSeq" id="WP_092796629.1">
    <property type="nucleotide sequence ID" value="NZ_FNXF01000021.1"/>
</dbReference>
<dbReference type="OrthoDB" id="9788802at2"/>
<dbReference type="Pfam" id="PF07963">
    <property type="entry name" value="N_methyl"/>
    <property type="match status" value="1"/>
</dbReference>
<feature type="transmembrane region" description="Helical" evidence="1">
    <location>
        <begin position="6"/>
        <end position="31"/>
    </location>
</feature>
<organism evidence="2 3">
    <name type="scientific">Rheinheimera pacifica</name>
    <dbReference type="NCBI Taxonomy" id="173990"/>
    <lineage>
        <taxon>Bacteria</taxon>
        <taxon>Pseudomonadati</taxon>
        <taxon>Pseudomonadota</taxon>
        <taxon>Gammaproteobacteria</taxon>
        <taxon>Chromatiales</taxon>
        <taxon>Chromatiaceae</taxon>
        <taxon>Rheinheimera</taxon>
    </lineage>
</organism>
<reference evidence="3" key="1">
    <citation type="submission" date="2016-10" db="EMBL/GenBank/DDBJ databases">
        <authorList>
            <person name="Varghese N."/>
            <person name="Submissions S."/>
        </authorList>
    </citation>
    <scope>NUCLEOTIDE SEQUENCE [LARGE SCALE GENOMIC DNA]</scope>
    <source>
        <strain evidence="3">DSM 17616</strain>
    </source>
</reference>
<gene>
    <name evidence="2" type="ORF">SAMN05660691_03799</name>
</gene>
<evidence type="ECO:0000313" key="2">
    <source>
        <dbReference type="EMBL" id="SEI11296.1"/>
    </source>
</evidence>
<dbReference type="InterPro" id="IPR045584">
    <property type="entry name" value="Pilin-like"/>
</dbReference>